<gene>
    <name evidence="5" type="ORF">FXB42_15365</name>
</gene>
<protein>
    <submittedName>
        <fullName evidence="5">Methyltetrahydrofolate cobalamin methyltransferase</fullName>
    </submittedName>
</protein>
<name>A0A5D0WIT5_9FIRM</name>
<dbReference type="Gene3D" id="3.20.20.20">
    <property type="entry name" value="Dihydropteroate synthase-like"/>
    <property type="match status" value="1"/>
</dbReference>
<evidence type="ECO:0000259" key="4">
    <source>
        <dbReference type="PROSITE" id="PS50972"/>
    </source>
</evidence>
<dbReference type="InterPro" id="IPR050554">
    <property type="entry name" value="Met_Synthase/Corrinoid"/>
</dbReference>
<dbReference type="GO" id="GO:0008705">
    <property type="term" value="F:methionine synthase activity"/>
    <property type="evidence" value="ECO:0007669"/>
    <property type="project" value="TreeGrafter"/>
</dbReference>
<reference evidence="5 6" key="1">
    <citation type="submission" date="2019-08" db="EMBL/GenBank/DDBJ databases">
        <title>Isolation and enrichment of carboxydotrophic bacteria from anaerobic sludge for the production of bio-based chemicals from syngas.</title>
        <authorList>
            <person name="Antares A.L."/>
            <person name="Moreira J."/>
            <person name="Diender M."/>
            <person name="Parshina S.N."/>
            <person name="Stams A.J.M."/>
            <person name="Alves M."/>
            <person name="Alves J.I."/>
            <person name="Sousa D.Z."/>
        </authorList>
    </citation>
    <scope>NUCLEOTIDE SEQUENCE [LARGE SCALE GENOMIC DNA]</scope>
    <source>
        <strain evidence="5 6">JM</strain>
    </source>
</reference>
<dbReference type="PROSITE" id="PS50972">
    <property type="entry name" value="PTERIN_BINDING"/>
    <property type="match status" value="1"/>
</dbReference>
<dbReference type="PANTHER" id="PTHR45833">
    <property type="entry name" value="METHIONINE SYNTHASE"/>
    <property type="match status" value="1"/>
</dbReference>
<feature type="domain" description="Pterin-binding" evidence="4">
    <location>
        <begin position="1"/>
        <end position="268"/>
    </location>
</feature>
<sequence length="268" mass="29102">MIIIGEKINGTIPVVKEAIEKRDAAFIADRAIKQTEAGASFIDVCASTAPEHEVETLKWLINVVQDAVDTPLCIDSPNPRAIEAVFKYVSKPGMINSISEEGDKCEVLLPLMEGNTWEVVGLTCDNNGIPNDLATKISITMNMVEKAAKYGITPDRIHIDPCVMALSTENQSMLNFAEEIRAIKALYPSIHVTGAISNISFGLPVRPLLNKTAMAFAIQAGMDSAVMDPLNREMMGTIFATYALMGQDKHCRKYSKAFRAGQIGPAGK</sequence>
<dbReference type="RefSeq" id="WP_148638561.1">
    <property type="nucleotide sequence ID" value="NZ_JAYFRG010000044.1"/>
</dbReference>
<evidence type="ECO:0000313" key="5">
    <source>
        <dbReference type="EMBL" id="TYC83631.1"/>
    </source>
</evidence>
<dbReference type="InterPro" id="IPR000489">
    <property type="entry name" value="Pterin-binding_dom"/>
</dbReference>
<evidence type="ECO:0000256" key="1">
    <source>
        <dbReference type="ARBA" id="ARBA00010398"/>
    </source>
</evidence>
<evidence type="ECO:0000256" key="2">
    <source>
        <dbReference type="ARBA" id="ARBA00022603"/>
    </source>
</evidence>
<dbReference type="PANTHER" id="PTHR45833:SF2">
    <property type="entry name" value="BIFUNCTIONAL HOMOCYSTEINE S-METHYLTRANSFERASE_5,10-METHYLENETETRAHYDROFOLATE REDUCTASE"/>
    <property type="match status" value="1"/>
</dbReference>
<dbReference type="Pfam" id="PF00809">
    <property type="entry name" value="Pterin_bind"/>
    <property type="match status" value="1"/>
</dbReference>
<dbReference type="AlphaFoldDB" id="A0A5D0WIT5"/>
<accession>A0A5D0WIT5</accession>
<keyword evidence="3 5" id="KW-0808">Transferase</keyword>
<comment type="similarity">
    <text evidence="1">Belongs to the vitamin-B12 dependent methionine synthase family.</text>
</comment>
<comment type="caution">
    <text evidence="5">The sequence shown here is derived from an EMBL/GenBank/DDBJ whole genome shotgun (WGS) entry which is preliminary data.</text>
</comment>
<organism evidence="5 6">
    <name type="scientific">Acetobacterium wieringae</name>
    <dbReference type="NCBI Taxonomy" id="52694"/>
    <lineage>
        <taxon>Bacteria</taxon>
        <taxon>Bacillati</taxon>
        <taxon>Bacillota</taxon>
        <taxon>Clostridia</taxon>
        <taxon>Eubacteriales</taxon>
        <taxon>Eubacteriaceae</taxon>
        <taxon>Acetobacterium</taxon>
    </lineage>
</organism>
<dbReference type="InterPro" id="IPR011005">
    <property type="entry name" value="Dihydropteroate_synth-like_sf"/>
</dbReference>
<keyword evidence="2 5" id="KW-0489">Methyltransferase</keyword>
<dbReference type="NCBIfam" id="NF005719">
    <property type="entry name" value="PRK07535.1"/>
    <property type="match status" value="1"/>
</dbReference>
<dbReference type="GO" id="GO:0032259">
    <property type="term" value="P:methylation"/>
    <property type="evidence" value="ECO:0007669"/>
    <property type="project" value="UniProtKB-KW"/>
</dbReference>
<dbReference type="Proteomes" id="UP000322619">
    <property type="component" value="Unassembled WGS sequence"/>
</dbReference>
<proteinExistence type="inferred from homology"/>
<evidence type="ECO:0000313" key="6">
    <source>
        <dbReference type="Proteomes" id="UP000322619"/>
    </source>
</evidence>
<evidence type="ECO:0000256" key="3">
    <source>
        <dbReference type="ARBA" id="ARBA00022679"/>
    </source>
</evidence>
<dbReference type="EMBL" id="VSLA01000029">
    <property type="protein sequence ID" value="TYC83631.1"/>
    <property type="molecule type" value="Genomic_DNA"/>
</dbReference>
<dbReference type="SUPFAM" id="SSF51717">
    <property type="entry name" value="Dihydropteroate synthetase-like"/>
    <property type="match status" value="1"/>
</dbReference>
<dbReference type="GO" id="GO:0005829">
    <property type="term" value="C:cytosol"/>
    <property type="evidence" value="ECO:0007669"/>
    <property type="project" value="TreeGrafter"/>
</dbReference>
<dbReference type="GO" id="GO:0042558">
    <property type="term" value="P:pteridine-containing compound metabolic process"/>
    <property type="evidence" value="ECO:0007669"/>
    <property type="project" value="InterPro"/>
</dbReference>